<keyword evidence="6" id="KW-0547">Nucleotide-binding</keyword>
<accession>A0A8B6DEN1</accession>
<dbReference type="Gene3D" id="3.30.1490.220">
    <property type="match status" value="1"/>
</dbReference>
<comment type="cofactor">
    <cofactor evidence="1">
        <name>Mg(2+)</name>
        <dbReference type="ChEBI" id="CHEBI:18420"/>
    </cofactor>
</comment>
<keyword evidence="4 11" id="KW-0808">Transferase</keyword>
<gene>
    <name evidence="11" type="ORF">MGAL_10B051957</name>
</gene>
<proteinExistence type="inferred from homology"/>
<dbReference type="PANTHER" id="PTHR14217:SF1">
    <property type="entry name" value="INOSITOL-TETRAKISPHOSPHATE 1-KINASE"/>
    <property type="match status" value="1"/>
</dbReference>
<keyword evidence="7 11" id="KW-0418">Kinase</keyword>
<keyword evidence="5" id="KW-0479">Metal-binding</keyword>
<name>A0A8B6DEN1_MYTGA</name>
<organism evidence="11 12">
    <name type="scientific">Mytilus galloprovincialis</name>
    <name type="common">Mediterranean mussel</name>
    <dbReference type="NCBI Taxonomy" id="29158"/>
    <lineage>
        <taxon>Eukaryota</taxon>
        <taxon>Metazoa</taxon>
        <taxon>Spiralia</taxon>
        <taxon>Lophotrochozoa</taxon>
        <taxon>Mollusca</taxon>
        <taxon>Bivalvia</taxon>
        <taxon>Autobranchia</taxon>
        <taxon>Pteriomorphia</taxon>
        <taxon>Mytilida</taxon>
        <taxon>Mytiloidea</taxon>
        <taxon>Mytilidae</taxon>
        <taxon>Mytilinae</taxon>
        <taxon>Mytilus</taxon>
    </lineage>
</organism>
<dbReference type="EC" id="2.7.1.159" evidence="3"/>
<dbReference type="AlphaFoldDB" id="A0A8B6DEN1"/>
<dbReference type="GO" id="GO:0000287">
    <property type="term" value="F:magnesium ion binding"/>
    <property type="evidence" value="ECO:0007669"/>
    <property type="project" value="InterPro"/>
</dbReference>
<evidence type="ECO:0000313" key="11">
    <source>
        <dbReference type="EMBL" id="VDI18114.1"/>
    </source>
</evidence>
<evidence type="ECO:0000313" key="12">
    <source>
        <dbReference type="Proteomes" id="UP000596742"/>
    </source>
</evidence>
<evidence type="ECO:0000256" key="1">
    <source>
        <dbReference type="ARBA" id="ARBA00001946"/>
    </source>
</evidence>
<keyword evidence="12" id="KW-1185">Reference proteome</keyword>
<evidence type="ECO:0000259" key="10">
    <source>
        <dbReference type="Pfam" id="PF05770"/>
    </source>
</evidence>
<keyword evidence="8" id="KW-0067">ATP-binding</keyword>
<dbReference type="GO" id="GO:0005737">
    <property type="term" value="C:cytoplasm"/>
    <property type="evidence" value="ECO:0007669"/>
    <property type="project" value="TreeGrafter"/>
</dbReference>
<dbReference type="Pfam" id="PF05770">
    <property type="entry name" value="Ins134_P3_kin"/>
    <property type="match status" value="1"/>
</dbReference>
<dbReference type="PANTHER" id="PTHR14217">
    <property type="entry name" value="INOSITOL-TETRAKISPHOSPHATE 1-KINASE"/>
    <property type="match status" value="1"/>
</dbReference>
<keyword evidence="9" id="KW-0460">Magnesium</keyword>
<evidence type="ECO:0000256" key="8">
    <source>
        <dbReference type="ARBA" id="ARBA00022840"/>
    </source>
</evidence>
<comment type="caution">
    <text evidence="11">The sequence shown here is derived from an EMBL/GenBank/DDBJ whole genome shotgun (WGS) entry which is preliminary data.</text>
</comment>
<dbReference type="EMBL" id="UYJE01003294">
    <property type="protein sequence ID" value="VDI18114.1"/>
    <property type="molecule type" value="Genomic_DNA"/>
</dbReference>
<evidence type="ECO:0000256" key="6">
    <source>
        <dbReference type="ARBA" id="ARBA00022741"/>
    </source>
</evidence>
<evidence type="ECO:0000256" key="9">
    <source>
        <dbReference type="ARBA" id="ARBA00022842"/>
    </source>
</evidence>
<dbReference type="GO" id="GO:0052725">
    <property type="term" value="F:inositol-1,3,4-trisphosphate 6-kinase activity"/>
    <property type="evidence" value="ECO:0007669"/>
    <property type="project" value="InterPro"/>
</dbReference>
<dbReference type="GO" id="GO:0047325">
    <property type="term" value="F:inositol-3,4,5,6-tetrakisphosphate 1-kinase activity"/>
    <property type="evidence" value="ECO:0007669"/>
    <property type="project" value="InterPro"/>
</dbReference>
<dbReference type="GO" id="GO:0052726">
    <property type="term" value="F:inositol-1,3,4-trisphosphate 5-kinase activity"/>
    <property type="evidence" value="ECO:0007669"/>
    <property type="project" value="InterPro"/>
</dbReference>
<dbReference type="InterPro" id="IPR040464">
    <property type="entry name" value="InsP(3)kin_ATP-grasp"/>
</dbReference>
<comment type="similarity">
    <text evidence="2">Belongs to the ITPK1 family.</text>
</comment>
<evidence type="ECO:0000256" key="5">
    <source>
        <dbReference type="ARBA" id="ARBA00022723"/>
    </source>
</evidence>
<evidence type="ECO:0000256" key="4">
    <source>
        <dbReference type="ARBA" id="ARBA00022679"/>
    </source>
</evidence>
<evidence type="ECO:0000256" key="3">
    <source>
        <dbReference type="ARBA" id="ARBA00012017"/>
    </source>
</evidence>
<dbReference type="InterPro" id="IPR008656">
    <property type="entry name" value="Inositol_tetrakis-P_1-kinase"/>
</dbReference>
<reference evidence="11" key="1">
    <citation type="submission" date="2018-11" db="EMBL/GenBank/DDBJ databases">
        <authorList>
            <person name="Alioto T."/>
            <person name="Alioto T."/>
        </authorList>
    </citation>
    <scope>NUCLEOTIDE SEQUENCE</scope>
</reference>
<sequence length="96" mass="10916">MDSFIFFSVCKPIVAHGKKESHQMSIIFDDYGLTDIQPPCVAQSFINHNAVLYKVFIIGDQQFIVERPSIKNLLPRGKVLVKVKCSLFLQLFIMGL</sequence>
<feature type="domain" description="Inositol 1,3,4-trisphosphate 5/6-kinase ATP-grasp" evidence="10">
    <location>
        <begin position="7"/>
        <end position="73"/>
    </location>
</feature>
<evidence type="ECO:0000256" key="7">
    <source>
        <dbReference type="ARBA" id="ARBA00022777"/>
    </source>
</evidence>
<evidence type="ECO:0000256" key="2">
    <source>
        <dbReference type="ARBA" id="ARBA00009601"/>
    </source>
</evidence>
<dbReference type="GO" id="GO:0032957">
    <property type="term" value="P:inositol trisphosphate metabolic process"/>
    <property type="evidence" value="ECO:0007669"/>
    <property type="project" value="InterPro"/>
</dbReference>
<dbReference type="OrthoDB" id="25308at2759"/>
<dbReference type="GO" id="GO:0005524">
    <property type="term" value="F:ATP binding"/>
    <property type="evidence" value="ECO:0007669"/>
    <property type="project" value="UniProtKB-KW"/>
</dbReference>
<dbReference type="Proteomes" id="UP000596742">
    <property type="component" value="Unassembled WGS sequence"/>
</dbReference>
<protein>
    <recommendedName>
        <fullName evidence="3">inositol-1,3,4-trisphosphate 5/6-kinase</fullName>
        <ecNumber evidence="3">2.7.1.159</ecNumber>
    </recommendedName>
</protein>